<dbReference type="RefSeq" id="WP_258332265.1">
    <property type="nucleotide sequence ID" value="NZ_JAPTGG010000010.1"/>
</dbReference>
<keyword evidence="21" id="KW-1185">Reference proteome</keyword>
<dbReference type="GO" id="GO:0044715">
    <property type="term" value="F:8-oxo-dGDP phosphatase activity"/>
    <property type="evidence" value="ECO:0007669"/>
    <property type="project" value="TreeGrafter"/>
</dbReference>
<evidence type="ECO:0000256" key="14">
    <source>
        <dbReference type="ARBA" id="ARBA00041592"/>
    </source>
</evidence>
<dbReference type="PROSITE" id="PS51462">
    <property type="entry name" value="NUDIX"/>
    <property type="match status" value="1"/>
</dbReference>
<feature type="domain" description="Nudix hydrolase" evidence="19">
    <location>
        <begin position="4"/>
        <end position="129"/>
    </location>
</feature>
<evidence type="ECO:0000256" key="9">
    <source>
        <dbReference type="ARBA" id="ARBA00023204"/>
    </source>
</evidence>
<evidence type="ECO:0000256" key="15">
    <source>
        <dbReference type="ARBA" id="ARBA00041979"/>
    </source>
</evidence>
<evidence type="ECO:0000256" key="2">
    <source>
        <dbReference type="ARBA" id="ARBA00005582"/>
    </source>
</evidence>
<dbReference type="InterPro" id="IPR003561">
    <property type="entry name" value="Mutator_MutT"/>
</dbReference>
<keyword evidence="5 18" id="KW-0479">Metal-binding</keyword>
<evidence type="ECO:0000256" key="6">
    <source>
        <dbReference type="ARBA" id="ARBA00022763"/>
    </source>
</evidence>
<proteinExistence type="inferred from homology"/>
<feature type="binding site" evidence="17">
    <location>
        <position position="24"/>
    </location>
    <ligand>
        <name>8-oxo-dGTP</name>
        <dbReference type="ChEBI" id="CHEBI:77896"/>
    </ligand>
</feature>
<dbReference type="EC" id="3.6.1.55" evidence="12"/>
<evidence type="ECO:0000256" key="11">
    <source>
        <dbReference type="ARBA" id="ARBA00036904"/>
    </source>
</evidence>
<keyword evidence="3" id="KW-0515">Mutator protein</keyword>
<dbReference type="GO" id="GO:0008413">
    <property type="term" value="F:8-oxo-7,8-dihydroguanosine triphosphate pyrophosphatase activity"/>
    <property type="evidence" value="ECO:0007669"/>
    <property type="project" value="InterPro"/>
</dbReference>
<dbReference type="InterPro" id="IPR015797">
    <property type="entry name" value="NUDIX_hydrolase-like_dom_sf"/>
</dbReference>
<feature type="binding site" evidence="17">
    <location>
        <begin position="35"/>
        <end position="38"/>
    </location>
    <ligand>
        <name>8-oxo-dGTP</name>
        <dbReference type="ChEBI" id="CHEBI:77896"/>
    </ligand>
</feature>
<dbReference type="Proteomes" id="UP001069090">
    <property type="component" value="Unassembled WGS sequence"/>
</dbReference>
<evidence type="ECO:0000259" key="19">
    <source>
        <dbReference type="PROSITE" id="PS51462"/>
    </source>
</evidence>
<comment type="catalytic activity">
    <reaction evidence="11">
        <text>8-oxo-GTP + H2O = 8-oxo-GMP + diphosphate + H(+)</text>
        <dbReference type="Rhea" id="RHEA:67616"/>
        <dbReference type="ChEBI" id="CHEBI:15377"/>
        <dbReference type="ChEBI" id="CHEBI:15378"/>
        <dbReference type="ChEBI" id="CHEBI:33019"/>
        <dbReference type="ChEBI" id="CHEBI:143553"/>
        <dbReference type="ChEBI" id="CHEBI:145694"/>
    </reaction>
</comment>
<evidence type="ECO:0000256" key="5">
    <source>
        <dbReference type="ARBA" id="ARBA00022723"/>
    </source>
</evidence>
<evidence type="ECO:0000256" key="4">
    <source>
        <dbReference type="ARBA" id="ARBA00022705"/>
    </source>
</evidence>
<feature type="binding site" evidence="18">
    <location>
        <position position="58"/>
    </location>
    <ligand>
        <name>Mg(2+)</name>
        <dbReference type="ChEBI" id="CHEBI:18420"/>
    </ligand>
</feature>
<evidence type="ECO:0000256" key="12">
    <source>
        <dbReference type="ARBA" id="ARBA00038905"/>
    </source>
</evidence>
<evidence type="ECO:0000256" key="3">
    <source>
        <dbReference type="ARBA" id="ARBA00022457"/>
    </source>
</evidence>
<dbReference type="PANTHER" id="PTHR47707">
    <property type="entry name" value="8-OXO-DGTP DIPHOSPHATASE"/>
    <property type="match status" value="1"/>
</dbReference>
<dbReference type="AlphaFoldDB" id="A0A9J6RPL1"/>
<dbReference type="PROSITE" id="PS00893">
    <property type="entry name" value="NUDIX_BOX"/>
    <property type="match status" value="1"/>
</dbReference>
<dbReference type="Pfam" id="PF14815">
    <property type="entry name" value="NUDIX_4"/>
    <property type="match status" value="1"/>
</dbReference>
<evidence type="ECO:0000256" key="7">
    <source>
        <dbReference type="ARBA" id="ARBA00022801"/>
    </source>
</evidence>
<keyword evidence="9" id="KW-0234">DNA repair</keyword>
<keyword evidence="8 18" id="KW-0460">Magnesium</keyword>
<comment type="cofactor">
    <cofactor evidence="1 18">
        <name>Mg(2+)</name>
        <dbReference type="ChEBI" id="CHEBI:18420"/>
    </cofactor>
</comment>
<dbReference type="NCBIfam" id="NF008044">
    <property type="entry name" value="PRK10776.1"/>
    <property type="match status" value="1"/>
</dbReference>
<dbReference type="InterPro" id="IPR029119">
    <property type="entry name" value="MutY_C"/>
</dbReference>
<comment type="similarity">
    <text evidence="2">Belongs to the Nudix hydrolase family.</text>
</comment>
<feature type="binding site" evidence="18">
    <location>
        <position position="38"/>
    </location>
    <ligand>
        <name>Mg(2+)</name>
        <dbReference type="ChEBI" id="CHEBI:18420"/>
    </ligand>
</feature>
<evidence type="ECO:0000256" key="1">
    <source>
        <dbReference type="ARBA" id="ARBA00001946"/>
    </source>
</evidence>
<dbReference type="FunFam" id="3.90.79.10:FF:000014">
    <property type="entry name" value="8-oxo-dGTP diphosphatase MutT"/>
    <property type="match status" value="1"/>
</dbReference>
<name>A0A9J6RPL1_9GAMM</name>
<evidence type="ECO:0000256" key="8">
    <source>
        <dbReference type="ARBA" id="ARBA00022842"/>
    </source>
</evidence>
<evidence type="ECO:0000313" key="21">
    <source>
        <dbReference type="Proteomes" id="UP001069090"/>
    </source>
</evidence>
<keyword evidence="4" id="KW-0235">DNA replication</keyword>
<keyword evidence="7 20" id="KW-0378">Hydrolase</keyword>
<feature type="binding site" evidence="17">
    <location>
        <position position="120"/>
    </location>
    <ligand>
        <name>8-oxo-dGTP</name>
        <dbReference type="ChEBI" id="CHEBI:77896"/>
    </ligand>
</feature>
<dbReference type="GO" id="GO:0035539">
    <property type="term" value="F:8-oxo-7,8-dihydrodeoxyguanosine triphosphate pyrophosphatase activity"/>
    <property type="evidence" value="ECO:0007669"/>
    <property type="project" value="UniProtKB-EC"/>
</dbReference>
<organism evidence="20 21">
    <name type="scientific">Dasania phycosphaerae</name>
    <dbReference type="NCBI Taxonomy" id="2950436"/>
    <lineage>
        <taxon>Bacteria</taxon>
        <taxon>Pseudomonadati</taxon>
        <taxon>Pseudomonadota</taxon>
        <taxon>Gammaproteobacteria</taxon>
        <taxon>Cellvibrionales</taxon>
        <taxon>Spongiibacteraceae</taxon>
        <taxon>Dasania</taxon>
    </lineage>
</organism>
<evidence type="ECO:0000256" key="13">
    <source>
        <dbReference type="ARBA" id="ARBA00040794"/>
    </source>
</evidence>
<sequence length="134" mass="14866">MSKVVHVAVGVIVNAQQQILIALRPDDSHQGGLWEFPGGKVEQGETVQQALIRELQEELGIVAQRFAALTEIHHDYGDKAVHLDVWWVHEFSGEPQGREGQPLQWLAAAELSRYDFPKANQPIIAAVMQSLLPA</sequence>
<dbReference type="SUPFAM" id="SSF55811">
    <property type="entry name" value="Nudix"/>
    <property type="match status" value="1"/>
</dbReference>
<keyword evidence="6" id="KW-0227">DNA damage</keyword>
<dbReference type="GO" id="GO:0006260">
    <property type="term" value="P:DNA replication"/>
    <property type="evidence" value="ECO:0007669"/>
    <property type="project" value="UniProtKB-KW"/>
</dbReference>
<feature type="binding site" evidence="17">
    <location>
        <position position="29"/>
    </location>
    <ligand>
        <name>8-oxo-dGTP</name>
        <dbReference type="ChEBI" id="CHEBI:77896"/>
    </ligand>
</feature>
<dbReference type="InterPro" id="IPR000086">
    <property type="entry name" value="NUDIX_hydrolase_dom"/>
</dbReference>
<dbReference type="NCBIfam" id="TIGR00586">
    <property type="entry name" value="mutt"/>
    <property type="match status" value="1"/>
</dbReference>
<dbReference type="InterPro" id="IPR020084">
    <property type="entry name" value="NUDIX_hydrolase_CS"/>
</dbReference>
<evidence type="ECO:0000256" key="17">
    <source>
        <dbReference type="PIRSR" id="PIRSR603561-1"/>
    </source>
</evidence>
<dbReference type="InterPro" id="IPR047127">
    <property type="entry name" value="MutT-like"/>
</dbReference>
<dbReference type="PANTHER" id="PTHR47707:SF1">
    <property type="entry name" value="NUDIX HYDROLASE FAMILY PROTEIN"/>
    <property type="match status" value="1"/>
</dbReference>
<dbReference type="GO" id="GO:0046872">
    <property type="term" value="F:metal ion binding"/>
    <property type="evidence" value="ECO:0007669"/>
    <property type="project" value="UniProtKB-KW"/>
</dbReference>
<evidence type="ECO:0000256" key="16">
    <source>
        <dbReference type="ARBA" id="ARBA00042798"/>
    </source>
</evidence>
<evidence type="ECO:0000313" key="20">
    <source>
        <dbReference type="EMBL" id="MCZ0866112.1"/>
    </source>
</evidence>
<dbReference type="CDD" id="cd03425">
    <property type="entry name" value="NUDIX_MutT_NudA_like"/>
    <property type="match status" value="1"/>
</dbReference>
<protein>
    <recommendedName>
        <fullName evidence="13">8-oxo-dGTP diphosphatase</fullName>
        <ecNumber evidence="12">3.6.1.55</ecNumber>
    </recommendedName>
    <alternativeName>
        <fullName evidence="16">7,8-dihydro-8-oxoguanine-triphosphatase</fullName>
    </alternativeName>
    <alternativeName>
        <fullName evidence="15">Mutator protein MutT</fullName>
    </alternativeName>
    <alternativeName>
        <fullName evidence="14">dGTP pyrophosphohydrolase</fullName>
    </alternativeName>
</protein>
<dbReference type="GO" id="GO:0044716">
    <property type="term" value="F:8-oxo-GDP phosphatase activity"/>
    <property type="evidence" value="ECO:0007669"/>
    <property type="project" value="TreeGrafter"/>
</dbReference>
<accession>A0A9J6RPL1</accession>
<dbReference type="Gene3D" id="3.90.79.10">
    <property type="entry name" value="Nucleoside Triphosphate Pyrophosphohydrolase"/>
    <property type="match status" value="1"/>
</dbReference>
<evidence type="ECO:0000256" key="18">
    <source>
        <dbReference type="PIRSR" id="PIRSR603561-2"/>
    </source>
</evidence>
<reference evidence="20 21" key="1">
    <citation type="submission" date="2022-12" db="EMBL/GenBank/DDBJ databases">
        <title>Dasania phycosphaerae sp. nov., isolated from particulate material of the south coast of Korea.</title>
        <authorList>
            <person name="Jiang Y."/>
        </authorList>
    </citation>
    <scope>NUCLEOTIDE SEQUENCE [LARGE SCALE GENOMIC DNA]</scope>
    <source>
        <strain evidence="20 21">GY-19</strain>
    </source>
</reference>
<evidence type="ECO:0000256" key="10">
    <source>
        <dbReference type="ARBA" id="ARBA00035861"/>
    </source>
</evidence>
<dbReference type="PRINTS" id="PR00502">
    <property type="entry name" value="NUDIXFAMILY"/>
</dbReference>
<gene>
    <name evidence="20" type="primary">mutT</name>
    <name evidence="20" type="ORF">O0V09_12950</name>
</gene>
<dbReference type="InterPro" id="IPR020476">
    <property type="entry name" value="Nudix_hydrolase"/>
</dbReference>
<comment type="catalytic activity">
    <reaction evidence="10">
        <text>8-oxo-dGTP + H2O = 8-oxo-dGMP + diphosphate + H(+)</text>
        <dbReference type="Rhea" id="RHEA:31575"/>
        <dbReference type="ChEBI" id="CHEBI:15377"/>
        <dbReference type="ChEBI" id="CHEBI:15378"/>
        <dbReference type="ChEBI" id="CHEBI:33019"/>
        <dbReference type="ChEBI" id="CHEBI:63224"/>
        <dbReference type="ChEBI" id="CHEBI:77896"/>
        <dbReference type="EC" id="3.6.1.55"/>
    </reaction>
</comment>
<comment type="caution">
    <text evidence="20">The sequence shown here is derived from an EMBL/GenBank/DDBJ whole genome shotgun (WGS) entry which is preliminary data.</text>
</comment>
<dbReference type="EMBL" id="JAPTGG010000010">
    <property type="protein sequence ID" value="MCZ0866112.1"/>
    <property type="molecule type" value="Genomic_DNA"/>
</dbReference>
<dbReference type="GO" id="GO:0006281">
    <property type="term" value="P:DNA repair"/>
    <property type="evidence" value="ECO:0007669"/>
    <property type="project" value="UniProtKB-KW"/>
</dbReference>